<reference evidence="1 2" key="1">
    <citation type="submission" date="2018-08" db="EMBL/GenBank/DDBJ databases">
        <title>Recombination of ecologically and evolutionarily significant loci maintains genetic cohesion in the Pseudomonas syringae species complex.</title>
        <authorList>
            <person name="Dillon M."/>
            <person name="Thakur S."/>
            <person name="Almeida R.N.D."/>
            <person name="Weir B.S."/>
            <person name="Guttman D.S."/>
        </authorList>
    </citation>
    <scope>NUCLEOTIDE SEQUENCE [LARGE SCALE GENOMIC DNA]</scope>
    <source>
        <strain evidence="1 2">ICMP 5019</strain>
    </source>
</reference>
<protein>
    <submittedName>
        <fullName evidence="1">Uncharacterized protein</fullName>
    </submittedName>
</protein>
<comment type="caution">
    <text evidence="1">The sequence shown here is derived from an EMBL/GenBank/DDBJ whole genome shotgun (WGS) entry which is preliminary data.</text>
</comment>
<sequence length="49" mass="5672">MNSQKQESPHEAGFLFGLQTSKSHQTGTWWLHRDLNPGPQHYECYALTN</sequence>
<dbReference type="AlphaFoldDB" id="A0AB37QKJ4"/>
<accession>A0AB37QKJ4</accession>
<evidence type="ECO:0000313" key="2">
    <source>
        <dbReference type="Proteomes" id="UP000272613"/>
    </source>
</evidence>
<name>A0AB37QKJ4_9PSED</name>
<proteinExistence type="predicted"/>
<dbReference type="Proteomes" id="UP000272613">
    <property type="component" value="Unassembled WGS sequence"/>
</dbReference>
<gene>
    <name evidence="1" type="ORF">ALP74_200147</name>
</gene>
<dbReference type="EMBL" id="RBSH01000254">
    <property type="protein sequence ID" value="RMR97180.1"/>
    <property type="molecule type" value="Genomic_DNA"/>
</dbReference>
<organism evidence="1 2">
    <name type="scientific">Pseudomonas coronafaciens pv. garcae</name>
    <dbReference type="NCBI Taxonomy" id="251653"/>
    <lineage>
        <taxon>Bacteria</taxon>
        <taxon>Pseudomonadati</taxon>
        <taxon>Pseudomonadota</taxon>
        <taxon>Gammaproteobacteria</taxon>
        <taxon>Pseudomonadales</taxon>
        <taxon>Pseudomonadaceae</taxon>
        <taxon>Pseudomonas</taxon>
        <taxon>Pseudomonas coronafaciens</taxon>
    </lineage>
</organism>
<evidence type="ECO:0000313" key="1">
    <source>
        <dbReference type="EMBL" id="RMR97180.1"/>
    </source>
</evidence>